<sequence length="508" mass="54865">MADKYDFIVVGAGSSGSVLADRLSEIPGATVLVLEAGAASVPDSVDVPHRWAEHHFTDLDWAYFSVPQPALDGRKVYAAGGKGVGGSTNLYHMIHLRGEPLDYDNWAYHGATGWGWNDVLPFFQKLENQEDDTNPTAGHGGPLNMINAGTHAPNPLSQTFIDASVELGHAYTDDFNKSLTGAGWHHLDMKDGKRFGARAAYLEPALARPNVTLSAKSFVSRLLFDGNRVTGVEYIVDGQVRTANAGTEVILAASGLQTPKILMLSGIGQPEHLGQFGIETRVALPGVGENYHDHVLMVAPVNITDRLAPEPNLQMSEVCLFANTGGWPVPDLQIGFVHRAQFQAEPDVRKTTMIPGLVRPLSRGTVRLASADPTENVLFDPGYLSHPSDLERMVQAFELGRDLFSTKAFAAWGVKEVTPGSDVATKAEVTQYVKDNVGSYYHYVGACKMGTDNLAVVDPRLKVYGVEGLRIADASVIPEVPTGNCQTAVMMIAERAAEFIKDDLSRSV</sequence>
<dbReference type="InterPro" id="IPR012132">
    <property type="entry name" value="GMC_OxRdtase"/>
</dbReference>
<evidence type="ECO:0000259" key="6">
    <source>
        <dbReference type="Pfam" id="PF05199"/>
    </source>
</evidence>
<keyword evidence="3" id="KW-0285">Flavoprotein</keyword>
<evidence type="ECO:0000313" key="7">
    <source>
        <dbReference type="EMBL" id="MFC0547845.1"/>
    </source>
</evidence>
<feature type="domain" description="Glucose-methanol-choline oxidoreductase C-terminal" evidence="6">
    <location>
        <begin position="360"/>
        <end position="493"/>
    </location>
</feature>
<dbReference type="EMBL" id="JBHLUD010000015">
    <property type="protein sequence ID" value="MFC0547845.1"/>
    <property type="molecule type" value="Genomic_DNA"/>
</dbReference>
<dbReference type="PANTHER" id="PTHR11552">
    <property type="entry name" value="GLUCOSE-METHANOL-CHOLINE GMC OXIDOREDUCTASE"/>
    <property type="match status" value="1"/>
</dbReference>
<dbReference type="Gene3D" id="3.30.560.10">
    <property type="entry name" value="Glucose Oxidase, domain 3"/>
    <property type="match status" value="1"/>
</dbReference>
<name>A0ABV6N701_9PSEU</name>
<proteinExistence type="inferred from homology"/>
<keyword evidence="4" id="KW-0274">FAD</keyword>
<organism evidence="7 8">
    <name type="scientific">Kutzneria chonburiensis</name>
    <dbReference type="NCBI Taxonomy" id="1483604"/>
    <lineage>
        <taxon>Bacteria</taxon>
        <taxon>Bacillati</taxon>
        <taxon>Actinomycetota</taxon>
        <taxon>Actinomycetes</taxon>
        <taxon>Pseudonocardiales</taxon>
        <taxon>Pseudonocardiaceae</taxon>
        <taxon>Kutzneria</taxon>
    </lineage>
</organism>
<dbReference type="Proteomes" id="UP001589810">
    <property type="component" value="Unassembled WGS sequence"/>
</dbReference>
<reference evidence="7 8" key="1">
    <citation type="submission" date="2024-09" db="EMBL/GenBank/DDBJ databases">
        <authorList>
            <person name="Sun Q."/>
            <person name="Mori K."/>
        </authorList>
    </citation>
    <scope>NUCLEOTIDE SEQUENCE [LARGE SCALE GENOMIC DNA]</scope>
    <source>
        <strain evidence="7 8">TBRC 1432</strain>
    </source>
</reference>
<dbReference type="Gene3D" id="3.50.50.60">
    <property type="entry name" value="FAD/NAD(P)-binding domain"/>
    <property type="match status" value="1"/>
</dbReference>
<protein>
    <submittedName>
        <fullName evidence="7">GMC family oxidoreductase</fullName>
    </submittedName>
</protein>
<dbReference type="PIRSF" id="PIRSF000137">
    <property type="entry name" value="Alcohol_oxidase"/>
    <property type="match status" value="1"/>
</dbReference>
<evidence type="ECO:0000256" key="4">
    <source>
        <dbReference type="ARBA" id="ARBA00022827"/>
    </source>
</evidence>
<comment type="cofactor">
    <cofactor evidence="1">
        <name>FAD</name>
        <dbReference type="ChEBI" id="CHEBI:57692"/>
    </cofactor>
</comment>
<feature type="domain" description="Glucose-methanol-choline oxidoreductase N-terminal" evidence="5">
    <location>
        <begin position="5"/>
        <end position="295"/>
    </location>
</feature>
<dbReference type="SUPFAM" id="SSF51905">
    <property type="entry name" value="FAD/NAD(P)-binding domain"/>
    <property type="match status" value="1"/>
</dbReference>
<dbReference type="InterPro" id="IPR036188">
    <property type="entry name" value="FAD/NAD-bd_sf"/>
</dbReference>
<accession>A0ABV6N701</accession>
<dbReference type="InterPro" id="IPR000172">
    <property type="entry name" value="GMC_OxRdtase_N"/>
</dbReference>
<keyword evidence="8" id="KW-1185">Reference proteome</keyword>
<dbReference type="PANTHER" id="PTHR11552:SF147">
    <property type="entry name" value="CHOLINE DEHYDROGENASE, MITOCHONDRIAL"/>
    <property type="match status" value="1"/>
</dbReference>
<dbReference type="RefSeq" id="WP_273938308.1">
    <property type="nucleotide sequence ID" value="NZ_CP097263.1"/>
</dbReference>
<gene>
    <name evidence="7" type="ORF">ACFFH7_40505</name>
</gene>
<dbReference type="Pfam" id="PF05199">
    <property type="entry name" value="GMC_oxred_C"/>
    <property type="match status" value="1"/>
</dbReference>
<comment type="similarity">
    <text evidence="2">Belongs to the GMC oxidoreductase family.</text>
</comment>
<dbReference type="SUPFAM" id="SSF54373">
    <property type="entry name" value="FAD-linked reductases, C-terminal domain"/>
    <property type="match status" value="1"/>
</dbReference>
<dbReference type="Pfam" id="PF00732">
    <property type="entry name" value="GMC_oxred_N"/>
    <property type="match status" value="1"/>
</dbReference>
<dbReference type="InterPro" id="IPR007867">
    <property type="entry name" value="GMC_OxRtase_C"/>
</dbReference>
<comment type="caution">
    <text evidence="7">The sequence shown here is derived from an EMBL/GenBank/DDBJ whole genome shotgun (WGS) entry which is preliminary data.</text>
</comment>
<evidence type="ECO:0000256" key="1">
    <source>
        <dbReference type="ARBA" id="ARBA00001974"/>
    </source>
</evidence>
<evidence type="ECO:0000259" key="5">
    <source>
        <dbReference type="Pfam" id="PF00732"/>
    </source>
</evidence>
<evidence type="ECO:0000256" key="3">
    <source>
        <dbReference type="ARBA" id="ARBA00022630"/>
    </source>
</evidence>
<evidence type="ECO:0000256" key="2">
    <source>
        <dbReference type="ARBA" id="ARBA00010790"/>
    </source>
</evidence>
<evidence type="ECO:0000313" key="8">
    <source>
        <dbReference type="Proteomes" id="UP001589810"/>
    </source>
</evidence>